<organism evidence="2 3">
    <name type="scientific">Caerostris extrusa</name>
    <name type="common">Bark spider</name>
    <name type="synonym">Caerostris bankana</name>
    <dbReference type="NCBI Taxonomy" id="172846"/>
    <lineage>
        <taxon>Eukaryota</taxon>
        <taxon>Metazoa</taxon>
        <taxon>Ecdysozoa</taxon>
        <taxon>Arthropoda</taxon>
        <taxon>Chelicerata</taxon>
        <taxon>Arachnida</taxon>
        <taxon>Araneae</taxon>
        <taxon>Araneomorphae</taxon>
        <taxon>Entelegynae</taxon>
        <taxon>Araneoidea</taxon>
        <taxon>Araneidae</taxon>
        <taxon>Caerostris</taxon>
    </lineage>
</organism>
<feature type="compositionally biased region" description="Polar residues" evidence="1">
    <location>
        <begin position="1"/>
        <end position="18"/>
    </location>
</feature>
<protein>
    <submittedName>
        <fullName evidence="2">Uncharacterized protein</fullName>
    </submittedName>
</protein>
<evidence type="ECO:0000313" key="3">
    <source>
        <dbReference type="Proteomes" id="UP001054945"/>
    </source>
</evidence>
<evidence type="ECO:0000256" key="1">
    <source>
        <dbReference type="SAM" id="MobiDB-lite"/>
    </source>
</evidence>
<accession>A0AAV4TM93</accession>
<dbReference type="Proteomes" id="UP001054945">
    <property type="component" value="Unassembled WGS sequence"/>
</dbReference>
<reference evidence="2 3" key="1">
    <citation type="submission" date="2021-06" db="EMBL/GenBank/DDBJ databases">
        <title>Caerostris extrusa draft genome.</title>
        <authorList>
            <person name="Kono N."/>
            <person name="Arakawa K."/>
        </authorList>
    </citation>
    <scope>NUCLEOTIDE SEQUENCE [LARGE SCALE GENOMIC DNA]</scope>
</reference>
<keyword evidence="3" id="KW-1185">Reference proteome</keyword>
<evidence type="ECO:0000313" key="2">
    <source>
        <dbReference type="EMBL" id="GIY47520.1"/>
    </source>
</evidence>
<feature type="region of interest" description="Disordered" evidence="1">
    <location>
        <begin position="1"/>
        <end position="28"/>
    </location>
</feature>
<dbReference type="EMBL" id="BPLR01011587">
    <property type="protein sequence ID" value="GIY47520.1"/>
    <property type="molecule type" value="Genomic_DNA"/>
</dbReference>
<comment type="caution">
    <text evidence="2">The sequence shown here is derived from an EMBL/GenBank/DDBJ whole genome shotgun (WGS) entry which is preliminary data.</text>
</comment>
<dbReference type="AlphaFoldDB" id="A0AAV4TM93"/>
<name>A0AAV4TM93_CAEEX</name>
<proteinExistence type="predicted"/>
<sequence>MEQNGNNVRNGMPISQSGKGYEPVTDPHIGVINQPDTMIQSGVYKITLIPVDIQILQSGPLVLVSGTRGARCGLPIHEKGTSE</sequence>
<gene>
    <name evidence="2" type="ORF">CEXT_380731</name>
</gene>